<evidence type="ECO:0000313" key="1">
    <source>
        <dbReference type="EMBL" id="JAD60688.1"/>
    </source>
</evidence>
<accession>A0A0A9BEY2</accession>
<reference evidence="1" key="1">
    <citation type="submission" date="2014-09" db="EMBL/GenBank/DDBJ databases">
        <authorList>
            <person name="Magalhaes I.L.F."/>
            <person name="Oliveira U."/>
            <person name="Santos F.R."/>
            <person name="Vidigal T.H.D.A."/>
            <person name="Brescovit A.D."/>
            <person name="Santos A.J."/>
        </authorList>
    </citation>
    <scope>NUCLEOTIDE SEQUENCE</scope>
    <source>
        <tissue evidence="1">Shoot tissue taken approximately 20 cm above the soil surface</tissue>
    </source>
</reference>
<dbReference type="EMBL" id="GBRH01237207">
    <property type="protein sequence ID" value="JAD60688.1"/>
    <property type="molecule type" value="Transcribed_RNA"/>
</dbReference>
<reference evidence="1" key="2">
    <citation type="journal article" date="2015" name="Data Brief">
        <title>Shoot transcriptome of the giant reed, Arundo donax.</title>
        <authorList>
            <person name="Barrero R.A."/>
            <person name="Guerrero F.D."/>
            <person name="Moolhuijzen P."/>
            <person name="Goolsby J.A."/>
            <person name="Tidwell J."/>
            <person name="Bellgard S.E."/>
            <person name="Bellgard M.I."/>
        </authorList>
    </citation>
    <scope>NUCLEOTIDE SEQUENCE</scope>
    <source>
        <tissue evidence="1">Shoot tissue taken approximately 20 cm above the soil surface</tissue>
    </source>
</reference>
<sequence length="11" mass="1218">MRSAGSRGKRL</sequence>
<protein>
    <submittedName>
        <fullName evidence="1">Uncharacterized protein</fullName>
    </submittedName>
</protein>
<proteinExistence type="predicted"/>
<name>A0A0A9BEY2_ARUDO</name>
<organism evidence="1">
    <name type="scientific">Arundo donax</name>
    <name type="common">Giant reed</name>
    <name type="synonym">Donax arundinaceus</name>
    <dbReference type="NCBI Taxonomy" id="35708"/>
    <lineage>
        <taxon>Eukaryota</taxon>
        <taxon>Viridiplantae</taxon>
        <taxon>Streptophyta</taxon>
        <taxon>Embryophyta</taxon>
        <taxon>Tracheophyta</taxon>
        <taxon>Spermatophyta</taxon>
        <taxon>Magnoliopsida</taxon>
        <taxon>Liliopsida</taxon>
        <taxon>Poales</taxon>
        <taxon>Poaceae</taxon>
        <taxon>PACMAD clade</taxon>
        <taxon>Arundinoideae</taxon>
        <taxon>Arundineae</taxon>
        <taxon>Arundo</taxon>
    </lineage>
</organism>